<dbReference type="AlphaFoldDB" id="A0A0S2MQ73"/>
<keyword evidence="1" id="KW-0812">Transmembrane</keyword>
<reference evidence="2" key="1">
    <citation type="submission" date="2012-06" db="EMBL/GenBank/DDBJ databases">
        <title>Mitogenomics of the Coleoptera under dense taxon sampling.</title>
        <authorList>
            <person name="Timmermans M.J.T.N."/>
            <person name="Lim J."/>
            <person name="Dodsworth S."/>
            <person name="Haran J."/>
            <person name="Ahrens D."/>
            <person name="Bocak L."/>
            <person name="London A."/>
            <person name="Culverwell L."/>
            <person name="Vogler A.P."/>
        </authorList>
    </citation>
    <scope>NUCLEOTIDE SEQUENCE</scope>
</reference>
<gene>
    <name evidence="2" type="primary">atp8</name>
</gene>
<keyword evidence="2" id="KW-0496">Mitochondrion</keyword>
<evidence type="ECO:0000313" key="2">
    <source>
        <dbReference type="EMBL" id="ALO76875.1"/>
    </source>
</evidence>
<feature type="transmembrane region" description="Helical" evidence="1">
    <location>
        <begin position="6"/>
        <end position="27"/>
    </location>
</feature>
<dbReference type="EMBL" id="JX412791">
    <property type="protein sequence ID" value="ALO76875.1"/>
    <property type="molecule type" value="Genomic_DNA"/>
</dbReference>
<accession>A0A0S2MQ73</accession>
<geneLocation type="mitochondrion" evidence="2"/>
<protein>
    <submittedName>
        <fullName evidence="2">ATP synthase F0 subunit 8</fullName>
    </submittedName>
</protein>
<organism evidence="2">
    <name type="scientific">Anaspidinae sp. GENSP01</name>
    <dbReference type="NCBI Taxonomy" id="1205605"/>
    <lineage>
        <taxon>Eukaryota</taxon>
        <taxon>Metazoa</taxon>
        <taxon>Ecdysozoa</taxon>
        <taxon>Arthropoda</taxon>
        <taxon>Hexapoda</taxon>
        <taxon>Insecta</taxon>
        <taxon>Pterygota</taxon>
        <taxon>Neoptera</taxon>
        <taxon>Endopterygota</taxon>
        <taxon>Coleoptera</taxon>
        <taxon>Polyphaga</taxon>
        <taxon>Cucujiformia</taxon>
        <taxon>Scraptiidae</taxon>
    </lineage>
</organism>
<sequence length="52" mass="6655">MPQMSPLNWLTFNIIFFNLFYILLNFINYYSMIYKMKQSLNNKNYYKLNWKW</sequence>
<proteinExistence type="predicted"/>
<name>A0A0S2MQ73_9CUCU</name>
<keyword evidence="1" id="KW-1133">Transmembrane helix</keyword>
<keyword evidence="1" id="KW-0472">Membrane</keyword>
<evidence type="ECO:0000256" key="1">
    <source>
        <dbReference type="SAM" id="Phobius"/>
    </source>
</evidence>